<feature type="compositionally biased region" description="Basic and acidic residues" evidence="1">
    <location>
        <begin position="19"/>
        <end position="28"/>
    </location>
</feature>
<organism evidence="2">
    <name type="scientific">Vitrella brassicaformis</name>
    <dbReference type="NCBI Taxonomy" id="1169539"/>
    <lineage>
        <taxon>Eukaryota</taxon>
        <taxon>Sar</taxon>
        <taxon>Alveolata</taxon>
        <taxon>Colpodellida</taxon>
        <taxon>Vitrellaceae</taxon>
        <taxon>Vitrella</taxon>
    </lineage>
</organism>
<sequence>MEREKCMNTNRHTCTHPIQDTERSDTGRKTGTGAGSRGTLRGMDGWMGWQGGREGANPIRQTHQYSVGQLTAGNSSTTGNSSIAWRQHTTAKMTCHTRQACVCVGEACR</sequence>
<protein>
    <submittedName>
        <fullName evidence="2">Uncharacterized protein</fullName>
    </submittedName>
</protein>
<feature type="compositionally biased region" description="Polar residues" evidence="1">
    <location>
        <begin position="7"/>
        <end position="18"/>
    </location>
</feature>
<accession>A0A7S1PBE4</accession>
<feature type="region of interest" description="Disordered" evidence="1">
    <location>
        <begin position="1"/>
        <end position="57"/>
    </location>
</feature>
<gene>
    <name evidence="2" type="ORF">VBRA1451_LOCUS28083</name>
</gene>
<proteinExistence type="predicted"/>
<name>A0A7S1PBE4_9ALVE</name>
<dbReference type="EMBL" id="HBGB01047840">
    <property type="protein sequence ID" value="CAD9073000.1"/>
    <property type="molecule type" value="Transcribed_RNA"/>
</dbReference>
<dbReference type="AlphaFoldDB" id="A0A7S1PBE4"/>
<evidence type="ECO:0000256" key="1">
    <source>
        <dbReference type="SAM" id="MobiDB-lite"/>
    </source>
</evidence>
<reference evidence="2" key="1">
    <citation type="submission" date="2021-01" db="EMBL/GenBank/DDBJ databases">
        <authorList>
            <person name="Corre E."/>
            <person name="Pelletier E."/>
            <person name="Niang G."/>
            <person name="Scheremetjew M."/>
            <person name="Finn R."/>
            <person name="Kale V."/>
            <person name="Holt S."/>
            <person name="Cochrane G."/>
            <person name="Meng A."/>
            <person name="Brown T."/>
            <person name="Cohen L."/>
        </authorList>
    </citation>
    <scope>NUCLEOTIDE SEQUENCE</scope>
    <source>
        <strain evidence="2">CCMP3346</strain>
    </source>
</reference>
<evidence type="ECO:0000313" key="2">
    <source>
        <dbReference type="EMBL" id="CAD9073000.1"/>
    </source>
</evidence>